<dbReference type="InterPro" id="IPR002156">
    <property type="entry name" value="RNaseH_domain"/>
</dbReference>
<protein>
    <recommendedName>
        <fullName evidence="1">RNase H type-1 domain-containing protein</fullName>
    </recommendedName>
</protein>
<reference evidence="2 3" key="1">
    <citation type="journal article" date="2018" name="PLoS Genet.">
        <title>Population sequencing reveals clonal diversity and ancestral inbreeding in the grapevine cultivar Chardonnay.</title>
        <authorList>
            <person name="Roach M.J."/>
            <person name="Johnson D.L."/>
            <person name="Bohlmann J."/>
            <person name="van Vuuren H.J."/>
            <person name="Jones S.J."/>
            <person name="Pretorius I.S."/>
            <person name="Schmidt S.A."/>
            <person name="Borneman A.R."/>
        </authorList>
    </citation>
    <scope>NUCLEOTIDE SEQUENCE [LARGE SCALE GENOMIC DNA]</scope>
    <source>
        <strain evidence="3">cv. Chardonnay</strain>
        <tissue evidence="2">Leaf</tissue>
    </source>
</reference>
<dbReference type="InterPro" id="IPR036397">
    <property type="entry name" value="RNaseH_sf"/>
</dbReference>
<accession>A0A438EMP8</accession>
<dbReference type="GO" id="GO:0004523">
    <property type="term" value="F:RNA-DNA hybrid ribonuclease activity"/>
    <property type="evidence" value="ECO:0007669"/>
    <property type="project" value="InterPro"/>
</dbReference>
<dbReference type="SUPFAM" id="SSF53098">
    <property type="entry name" value="Ribonuclease H-like"/>
    <property type="match status" value="1"/>
</dbReference>
<dbReference type="CDD" id="cd09279">
    <property type="entry name" value="RNase_HI_like"/>
    <property type="match status" value="1"/>
</dbReference>
<organism evidence="2 3">
    <name type="scientific">Vitis vinifera</name>
    <name type="common">Grape</name>
    <dbReference type="NCBI Taxonomy" id="29760"/>
    <lineage>
        <taxon>Eukaryota</taxon>
        <taxon>Viridiplantae</taxon>
        <taxon>Streptophyta</taxon>
        <taxon>Embryophyta</taxon>
        <taxon>Tracheophyta</taxon>
        <taxon>Spermatophyta</taxon>
        <taxon>Magnoliopsida</taxon>
        <taxon>eudicotyledons</taxon>
        <taxon>Gunneridae</taxon>
        <taxon>Pentapetalae</taxon>
        <taxon>rosids</taxon>
        <taxon>Vitales</taxon>
        <taxon>Vitaceae</taxon>
        <taxon>Viteae</taxon>
        <taxon>Vitis</taxon>
    </lineage>
</organism>
<name>A0A438EMP8_VITVI</name>
<evidence type="ECO:0000313" key="2">
    <source>
        <dbReference type="EMBL" id="RVW49004.1"/>
    </source>
</evidence>
<evidence type="ECO:0000259" key="1">
    <source>
        <dbReference type="Pfam" id="PF13456"/>
    </source>
</evidence>
<dbReference type="EMBL" id="QGNW01001235">
    <property type="protein sequence ID" value="RVW49004.1"/>
    <property type="molecule type" value="Genomic_DNA"/>
</dbReference>
<dbReference type="PANTHER" id="PTHR48475">
    <property type="entry name" value="RIBONUCLEASE H"/>
    <property type="match status" value="1"/>
</dbReference>
<dbReference type="Proteomes" id="UP000288805">
    <property type="component" value="Unassembled WGS sequence"/>
</dbReference>
<sequence>MLQSPMGEQIEQAVWLDFLMFNNEAEYKAIQVGLNLALALTTTKVEGRSDSQLVVGQIQREYEARDKCMVRYLALVDAQMKKVEGWLIRRVP</sequence>
<dbReference type="GO" id="GO:0003676">
    <property type="term" value="F:nucleic acid binding"/>
    <property type="evidence" value="ECO:0007669"/>
    <property type="project" value="InterPro"/>
</dbReference>
<dbReference type="InterPro" id="IPR012337">
    <property type="entry name" value="RNaseH-like_sf"/>
</dbReference>
<dbReference type="Pfam" id="PF13456">
    <property type="entry name" value="RVT_3"/>
    <property type="match status" value="1"/>
</dbReference>
<dbReference type="Gene3D" id="3.30.420.10">
    <property type="entry name" value="Ribonuclease H-like superfamily/Ribonuclease H"/>
    <property type="match status" value="1"/>
</dbReference>
<feature type="domain" description="RNase H type-1" evidence="1">
    <location>
        <begin position="22"/>
        <end position="73"/>
    </location>
</feature>
<dbReference type="PANTHER" id="PTHR48475:SF1">
    <property type="entry name" value="RNASE H TYPE-1 DOMAIN-CONTAINING PROTEIN"/>
    <property type="match status" value="1"/>
</dbReference>
<gene>
    <name evidence="2" type="ORF">CK203_081010</name>
</gene>
<proteinExistence type="predicted"/>
<dbReference type="AlphaFoldDB" id="A0A438EMP8"/>
<comment type="caution">
    <text evidence="2">The sequence shown here is derived from an EMBL/GenBank/DDBJ whole genome shotgun (WGS) entry which is preliminary data.</text>
</comment>
<evidence type="ECO:0000313" key="3">
    <source>
        <dbReference type="Proteomes" id="UP000288805"/>
    </source>
</evidence>